<dbReference type="EMBL" id="MSAG01000021">
    <property type="protein sequence ID" value="PUX20972.1"/>
    <property type="molecule type" value="Genomic_DNA"/>
</dbReference>
<protein>
    <submittedName>
        <fullName evidence="2">Type 1 fimbrial protein</fullName>
    </submittedName>
</protein>
<dbReference type="OrthoDB" id="6046808at2"/>
<evidence type="ECO:0000313" key="2">
    <source>
        <dbReference type="EMBL" id="PUX20972.1"/>
    </source>
</evidence>
<name>A0A2T7B3T4_9ENTR</name>
<keyword evidence="1" id="KW-0732">Signal</keyword>
<feature type="chain" id="PRO_5015749400" evidence="1">
    <location>
        <begin position="25"/>
        <end position="101"/>
    </location>
</feature>
<reference evidence="2" key="1">
    <citation type="submission" date="2016-12" db="EMBL/GenBank/DDBJ databases">
        <title>Analysis of the Molecular Diversity Among Cronobacter Species Isolated from Filth Flies Using a Pan Genomic DNA Microarray.</title>
        <authorList>
            <person name="Pava-Ripoll M."/>
            <person name="Tall B."/>
            <person name="Farber J."/>
            <person name="Fanning S."/>
            <person name="Lehner A."/>
            <person name="Stephan R."/>
            <person name="Pagotto F."/>
            <person name="Iverson C."/>
            <person name="Ziobro G."/>
            <person name="Miller A."/>
            <person name="Pearson R."/>
            <person name="Yan Q."/>
            <person name="Kim M."/>
            <person name="Jeong S."/>
            <person name="Park J."/>
            <person name="Jun S."/>
            <person name="Choi H."/>
            <person name="Chung T."/>
            <person name="Yoo Y."/>
            <person name="Park E."/>
            <person name="Hwang S."/>
            <person name="Lee B."/>
            <person name="Sathyamoorthy V."/>
            <person name="Carter L."/>
            <person name="Mammel M."/>
            <person name="Jackson S."/>
            <person name="Kothary M."/>
            <person name="Patel I."/>
            <person name="Grim C."/>
            <person name="Gopinath G."/>
            <person name="Gangiredla J."/>
            <person name="Chase H."/>
        </authorList>
    </citation>
    <scope>NUCLEOTIDE SEQUENCE [LARGE SCALE GENOMIC DNA]</scope>
    <source>
        <strain evidence="2">MOD1-Sh41s</strain>
    </source>
</reference>
<evidence type="ECO:0000256" key="1">
    <source>
        <dbReference type="SAM" id="SignalP"/>
    </source>
</evidence>
<proteinExistence type="predicted"/>
<accession>A0A2T7B3T4</accession>
<gene>
    <name evidence="2" type="ORF">BS411_13920</name>
</gene>
<comment type="caution">
    <text evidence="2">The sequence shown here is derived from an EMBL/GenBank/DDBJ whole genome shotgun (WGS) entry which is preliminary data.</text>
</comment>
<organism evidence="2">
    <name type="scientific">Cronobacter turicensis</name>
    <dbReference type="NCBI Taxonomy" id="413502"/>
    <lineage>
        <taxon>Bacteria</taxon>
        <taxon>Pseudomonadati</taxon>
        <taxon>Pseudomonadota</taxon>
        <taxon>Gammaproteobacteria</taxon>
        <taxon>Enterobacterales</taxon>
        <taxon>Enterobacteriaceae</taxon>
        <taxon>Cronobacter</taxon>
    </lineage>
</organism>
<dbReference type="AlphaFoldDB" id="A0A2T7B3T4"/>
<feature type="signal peptide" evidence="1">
    <location>
        <begin position="1"/>
        <end position="24"/>
    </location>
</feature>
<dbReference type="RefSeq" id="WP_007769314.1">
    <property type="nucleotide sequence ID" value="NZ_CP187984.1"/>
</dbReference>
<sequence>MIFTSLRIAVISAAFVGFSGSALAQAGGTITFHGAIVEEGCAVTHQTARIEVSCARGNQVHRQTLSLRASGVREIHSEWVHSRLDYLNPAHTLGILTLTYR</sequence>